<accession>A0AAE9VNU6</accession>
<dbReference type="InterPro" id="IPR018247">
    <property type="entry name" value="EF_Hand_1_Ca_BS"/>
</dbReference>
<keyword evidence="1" id="KW-1133">Transmembrane helix</keyword>
<dbReference type="PROSITE" id="PS50222">
    <property type="entry name" value="EF_HAND_2"/>
    <property type="match status" value="1"/>
</dbReference>
<dbReference type="AlphaFoldDB" id="A0AAE9VNU6"/>
<feature type="transmembrane region" description="Helical" evidence="1">
    <location>
        <begin position="273"/>
        <end position="295"/>
    </location>
</feature>
<dbReference type="InterPro" id="IPR002048">
    <property type="entry name" value="EF_hand_dom"/>
</dbReference>
<feature type="domain" description="EF-hand" evidence="2">
    <location>
        <begin position="198"/>
        <end position="233"/>
    </location>
</feature>
<dbReference type="PROSITE" id="PS00018">
    <property type="entry name" value="EF_HAND_1"/>
    <property type="match status" value="1"/>
</dbReference>
<feature type="transmembrane region" description="Helical" evidence="1">
    <location>
        <begin position="6"/>
        <end position="25"/>
    </location>
</feature>
<dbReference type="Proteomes" id="UP001212189">
    <property type="component" value="Chromosome"/>
</dbReference>
<evidence type="ECO:0000313" key="3">
    <source>
        <dbReference type="EMBL" id="WBE24708.1"/>
    </source>
</evidence>
<keyword evidence="1" id="KW-0812">Transmembrane</keyword>
<evidence type="ECO:0000256" key="1">
    <source>
        <dbReference type="SAM" id="Phobius"/>
    </source>
</evidence>
<dbReference type="KEGG" id="dce:O6P33_10075"/>
<keyword evidence="1" id="KW-0472">Membrane</keyword>
<dbReference type="GO" id="GO:0005509">
    <property type="term" value="F:calcium ion binding"/>
    <property type="evidence" value="ECO:0007669"/>
    <property type="project" value="InterPro"/>
</dbReference>
<reference evidence="3 4" key="1">
    <citation type="submission" date="2022-12" db="EMBL/GenBank/DDBJ databases">
        <title>Coexistence and Characterization of a Novel Tigecycline Resistance gene tet(X) variant and blaNDM-1 in a Pseudomonas caeni Isolate of Chicken Origin.</title>
        <authorList>
            <person name="Lu X."/>
            <person name="Zhang L."/>
            <person name="Li R."/>
            <person name="Wang Z."/>
        </authorList>
    </citation>
    <scope>NUCLEOTIDE SEQUENCE [LARGE SCALE GENOMIC DNA]</scope>
    <source>
        <strain evidence="3 4">CE14</strain>
    </source>
</reference>
<sequence>MDIVGLSVSLAATSLVSLITGWWSINNLKKARYLLDTPTSKIRSAAQGYVELYGVLKEGEGLLRAPLSDEQCVWWSFAIDEQIQSGKDNKRWQQVEKGASAAYVCLSDGTGDCLIDPAGAQVIPMTKQVWYGSARHPLKEQMRKNFLQSMLRGVKRYRYTEQRLHVSEPLYAIGDFFTRGGGHDAFDVTASQGAIVREWKSDYQGLLRRFDRDRNGQLDEQEWQRVRDSAKAEALRLHRLRSAEPAQHYLRKPQEGQPFILSSYGEDDIAKRFYWQAILGAVLCITSALGAAYIINTQL</sequence>
<evidence type="ECO:0000313" key="4">
    <source>
        <dbReference type="Proteomes" id="UP001212189"/>
    </source>
</evidence>
<proteinExistence type="predicted"/>
<dbReference type="EMBL" id="CP114976">
    <property type="protein sequence ID" value="WBE24708.1"/>
    <property type="molecule type" value="Genomic_DNA"/>
</dbReference>
<organism evidence="3 4">
    <name type="scientific">Denitrificimonas caeni</name>
    <dbReference type="NCBI Taxonomy" id="521720"/>
    <lineage>
        <taxon>Bacteria</taxon>
        <taxon>Pseudomonadati</taxon>
        <taxon>Pseudomonadota</taxon>
        <taxon>Gammaproteobacteria</taxon>
        <taxon>Pseudomonadales</taxon>
        <taxon>Pseudomonadaceae</taxon>
        <taxon>Denitrificimonas</taxon>
    </lineage>
</organism>
<gene>
    <name evidence="3" type="ORF">O6P33_10075</name>
</gene>
<name>A0AAE9VNU6_9GAMM</name>
<keyword evidence="4" id="KW-1185">Reference proteome</keyword>
<evidence type="ECO:0000259" key="2">
    <source>
        <dbReference type="PROSITE" id="PS50222"/>
    </source>
</evidence>
<protein>
    <recommendedName>
        <fullName evidence="2">EF-hand domain-containing protein</fullName>
    </recommendedName>
</protein>